<keyword evidence="1" id="KW-0732">Signal</keyword>
<accession>A0A1B6D3A7</accession>
<dbReference type="EMBL" id="GEDC01017127">
    <property type="protein sequence ID" value="JAS20171.1"/>
    <property type="molecule type" value="Transcribed_RNA"/>
</dbReference>
<dbReference type="PANTHER" id="PTHR20997">
    <property type="entry name" value="EG:BACR42I17.2 PROTEIN-RELATED"/>
    <property type="match status" value="1"/>
</dbReference>
<protein>
    <recommendedName>
        <fullName evidence="3">DUF19 domain-containing protein</fullName>
    </recommendedName>
</protein>
<evidence type="ECO:0008006" key="3">
    <source>
        <dbReference type="Google" id="ProtNLM"/>
    </source>
</evidence>
<feature type="signal peptide" evidence="1">
    <location>
        <begin position="1"/>
        <end position="16"/>
    </location>
</feature>
<dbReference type="PANTHER" id="PTHR20997:SF2">
    <property type="entry name" value="EG:BACR42I17.2 PROTEIN-RELATED"/>
    <property type="match status" value="1"/>
</dbReference>
<dbReference type="Pfam" id="PF07165">
    <property type="entry name" value="DUF1397"/>
    <property type="match status" value="1"/>
</dbReference>
<dbReference type="InterPro" id="IPR009832">
    <property type="entry name" value="DUF1397"/>
</dbReference>
<feature type="chain" id="PRO_5008580904" description="DUF19 domain-containing protein" evidence="1">
    <location>
        <begin position="17"/>
        <end position="297"/>
    </location>
</feature>
<dbReference type="AlphaFoldDB" id="A0A1B6D3A7"/>
<proteinExistence type="predicted"/>
<evidence type="ECO:0000256" key="1">
    <source>
        <dbReference type="SAM" id="SignalP"/>
    </source>
</evidence>
<sequence length="297" mass="33215">MKNWIIIFTVIFLASADELQDQVNKGIAEVMNHIPPGTLDKLPSGLNASNIPSIEEGEELLKKKCDKNGNNESFDNLMVAKEELQFCLHDLINFQEVQKEIEKAKPTGDLDLVFRKYCKKTPVLRNCINNFTTAMEPCLDPNEKDTKKIVANITNALISFICFKEGDRIALFIAEGGPECLSDKNETIQQCLNATYNKHFSADLSPLNDLPGFSIGKKECLEINTIQTCVVKELEKCSEPTPANIIDSLFNFVRKVTPCANYKPPPLGHRDVNGATTSTFSYILISLSLMLVTLFKY</sequence>
<gene>
    <name evidence="2" type="ORF">g.32534</name>
</gene>
<evidence type="ECO:0000313" key="2">
    <source>
        <dbReference type="EMBL" id="JAS20171.1"/>
    </source>
</evidence>
<organism evidence="2">
    <name type="scientific">Clastoptera arizonana</name>
    <name type="common">Arizona spittle bug</name>
    <dbReference type="NCBI Taxonomy" id="38151"/>
    <lineage>
        <taxon>Eukaryota</taxon>
        <taxon>Metazoa</taxon>
        <taxon>Ecdysozoa</taxon>
        <taxon>Arthropoda</taxon>
        <taxon>Hexapoda</taxon>
        <taxon>Insecta</taxon>
        <taxon>Pterygota</taxon>
        <taxon>Neoptera</taxon>
        <taxon>Paraneoptera</taxon>
        <taxon>Hemiptera</taxon>
        <taxon>Auchenorrhyncha</taxon>
        <taxon>Cercopoidea</taxon>
        <taxon>Clastopteridae</taxon>
        <taxon>Clastoptera</taxon>
    </lineage>
</organism>
<reference evidence="2" key="1">
    <citation type="submission" date="2015-12" db="EMBL/GenBank/DDBJ databases">
        <title>De novo transcriptome assembly of four potential Pierce s Disease insect vectors from Arizona vineyards.</title>
        <authorList>
            <person name="Tassone E.E."/>
        </authorList>
    </citation>
    <scope>NUCLEOTIDE SEQUENCE</scope>
</reference>
<name>A0A1B6D3A7_9HEMI</name>